<dbReference type="Gene3D" id="1.10.10.60">
    <property type="entry name" value="Homeodomain-like"/>
    <property type="match status" value="2"/>
</dbReference>
<keyword evidence="3" id="KW-0221">Differentiation</keyword>
<dbReference type="PROSITE" id="PS50090">
    <property type="entry name" value="MYB_LIKE"/>
    <property type="match status" value="2"/>
</dbReference>
<dbReference type="PROSITE" id="PS51294">
    <property type="entry name" value="HTH_MYB"/>
    <property type="match status" value="2"/>
</dbReference>
<feature type="region of interest" description="Disordered" evidence="12">
    <location>
        <begin position="1"/>
        <end position="26"/>
    </location>
</feature>
<dbReference type="InterPro" id="IPR009057">
    <property type="entry name" value="Homeodomain-like_sf"/>
</dbReference>
<dbReference type="GO" id="GO:0003677">
    <property type="term" value="F:DNA binding"/>
    <property type="evidence" value="ECO:0007669"/>
    <property type="project" value="UniProtKB-KW"/>
</dbReference>
<dbReference type="FunFam" id="1.10.10.60:FF:000001">
    <property type="entry name" value="MYB-related transcription factor"/>
    <property type="match status" value="1"/>
</dbReference>
<accession>A0ABD0VGR8</accession>
<protein>
    <recommendedName>
        <fullName evidence="10">Transcription factor GAMYB</fullName>
    </recommendedName>
    <alternativeName>
        <fullName evidence="11">OsGAMyb</fullName>
    </alternativeName>
</protein>
<feature type="domain" description="HTH myb-type" evidence="14">
    <location>
        <begin position="76"/>
        <end position="128"/>
    </location>
</feature>
<feature type="domain" description="Myb-like" evidence="13">
    <location>
        <begin position="129"/>
        <end position="179"/>
    </location>
</feature>
<dbReference type="FunFam" id="1.10.10.60:FF:000119">
    <property type="entry name" value="Transcription factor GAMYB"/>
    <property type="match status" value="1"/>
</dbReference>
<keyword evidence="9" id="KW-0539">Nucleus</keyword>
<evidence type="ECO:0000256" key="6">
    <source>
        <dbReference type="ARBA" id="ARBA00023125"/>
    </source>
</evidence>
<dbReference type="GO" id="GO:0009555">
    <property type="term" value="P:pollen development"/>
    <property type="evidence" value="ECO:0007669"/>
    <property type="project" value="UniProtKB-ARBA"/>
</dbReference>
<dbReference type="Proteomes" id="UP001552299">
    <property type="component" value="Unassembled WGS sequence"/>
</dbReference>
<evidence type="ECO:0000259" key="13">
    <source>
        <dbReference type="PROSITE" id="PS50090"/>
    </source>
</evidence>
<evidence type="ECO:0000259" key="14">
    <source>
        <dbReference type="PROSITE" id="PS51294"/>
    </source>
</evidence>
<evidence type="ECO:0000256" key="2">
    <source>
        <dbReference type="ARBA" id="ARBA00022737"/>
    </source>
</evidence>
<dbReference type="InterPro" id="IPR001005">
    <property type="entry name" value="SANT/Myb"/>
</dbReference>
<evidence type="ECO:0000256" key="5">
    <source>
        <dbReference type="ARBA" id="ARBA00023089"/>
    </source>
</evidence>
<feature type="compositionally biased region" description="Pro residues" evidence="12">
    <location>
        <begin position="336"/>
        <end position="346"/>
    </location>
</feature>
<feature type="domain" description="HTH myb-type" evidence="14">
    <location>
        <begin position="129"/>
        <end position="183"/>
    </location>
</feature>
<feature type="domain" description="Myb-like" evidence="13">
    <location>
        <begin position="76"/>
        <end position="128"/>
    </location>
</feature>
<evidence type="ECO:0000256" key="4">
    <source>
        <dbReference type="ARBA" id="ARBA00023015"/>
    </source>
</evidence>
<reference evidence="15 16" key="1">
    <citation type="journal article" date="2024" name="Plant Biotechnol. J.">
        <title>Dendrobium thyrsiflorum genome and its molecular insights into genes involved in important horticultural traits.</title>
        <authorList>
            <person name="Chen B."/>
            <person name="Wang J.Y."/>
            <person name="Zheng P.J."/>
            <person name="Li K.L."/>
            <person name="Liang Y.M."/>
            <person name="Chen X.F."/>
            <person name="Zhang C."/>
            <person name="Zhao X."/>
            <person name="He X."/>
            <person name="Zhang G.Q."/>
            <person name="Liu Z.J."/>
            <person name="Xu Q."/>
        </authorList>
    </citation>
    <scope>NUCLEOTIDE SEQUENCE [LARGE SCALE GENOMIC DNA]</scope>
    <source>
        <strain evidence="15">GZMU011</strain>
    </source>
</reference>
<keyword evidence="6" id="KW-0238">DNA-binding</keyword>
<dbReference type="GO" id="GO:0009908">
    <property type="term" value="P:flower development"/>
    <property type="evidence" value="ECO:0007669"/>
    <property type="project" value="UniProtKB-KW"/>
</dbReference>
<keyword evidence="4" id="KW-0805">Transcription regulation</keyword>
<evidence type="ECO:0000256" key="3">
    <source>
        <dbReference type="ARBA" id="ARBA00022782"/>
    </source>
</evidence>
<keyword evidence="16" id="KW-1185">Reference proteome</keyword>
<dbReference type="PANTHER" id="PTHR47995:SF18">
    <property type="entry name" value="TRANSCRIPTION FACTOR MYB65"/>
    <property type="match status" value="1"/>
</dbReference>
<gene>
    <name evidence="15" type="ORF">M5K25_004868</name>
</gene>
<comment type="caution">
    <text evidence="15">The sequence shown here is derived from an EMBL/GenBank/DDBJ whole genome shotgun (WGS) entry which is preliminary data.</text>
</comment>
<evidence type="ECO:0000256" key="9">
    <source>
        <dbReference type="ARBA" id="ARBA00023242"/>
    </source>
</evidence>
<dbReference type="SUPFAM" id="SSF46689">
    <property type="entry name" value="Homeodomain-like"/>
    <property type="match status" value="1"/>
</dbReference>
<sequence>MKKHRRHSALLPVKRKRNLRDTAVTPYKTETDKIKMGLGDIFQREREIKSPVRVKEEPVVSLPESSSVVKGNAEATQSLNKGPWSAAEDAILMEYVKKHGEGNWNAIQKNIGLQRCGKSCRLRWANHLRPNLKKESFSREEENIIIRLHAQLGNKWAQMAAQLPGRTDNEIKNYWNTRIKRRQRAGLPLYPSEIHSQVAFMNKRKRALMQMQNQVRPKDFISHNYPTTTSLFNNGNAGNGETNYLLGNFDLSLPSQQFQSSTFPPIKMKHPSTELYRSCISGQKVTPKATPQVTRQWNSALFDDVLQESQGPGELFNEELLFERLTTNDTVMAKPLPSPMPPPPSNTKPLTSDPLDKLSNSNIPIGELLYNESLFCRVSATKQSVEMMLNQNIFNLLETKLIDTTPMPTTELCDSSSVMMTDENLSCSFQLIHLKLDQSNIQN</sequence>
<evidence type="ECO:0000256" key="7">
    <source>
        <dbReference type="ARBA" id="ARBA00023159"/>
    </source>
</evidence>
<keyword evidence="2" id="KW-0677">Repeat</keyword>
<dbReference type="AlphaFoldDB" id="A0ABD0VGR8"/>
<dbReference type="EMBL" id="JANQDX010000005">
    <property type="protein sequence ID" value="KAL0924063.1"/>
    <property type="molecule type" value="Genomic_DNA"/>
</dbReference>
<organism evidence="15 16">
    <name type="scientific">Dendrobium thyrsiflorum</name>
    <name type="common">Pinecone-like raceme dendrobium</name>
    <name type="synonym">Orchid</name>
    <dbReference type="NCBI Taxonomy" id="117978"/>
    <lineage>
        <taxon>Eukaryota</taxon>
        <taxon>Viridiplantae</taxon>
        <taxon>Streptophyta</taxon>
        <taxon>Embryophyta</taxon>
        <taxon>Tracheophyta</taxon>
        <taxon>Spermatophyta</taxon>
        <taxon>Magnoliopsida</taxon>
        <taxon>Liliopsida</taxon>
        <taxon>Asparagales</taxon>
        <taxon>Orchidaceae</taxon>
        <taxon>Epidendroideae</taxon>
        <taxon>Malaxideae</taxon>
        <taxon>Dendrobiinae</taxon>
        <taxon>Dendrobium</taxon>
    </lineage>
</organism>
<keyword evidence="8" id="KW-0804">Transcription</keyword>
<evidence type="ECO:0000256" key="12">
    <source>
        <dbReference type="SAM" id="MobiDB-lite"/>
    </source>
</evidence>
<comment type="subcellular location">
    <subcellularLocation>
        <location evidence="1">Nucleus</location>
    </subcellularLocation>
</comment>
<evidence type="ECO:0000256" key="1">
    <source>
        <dbReference type="ARBA" id="ARBA00004123"/>
    </source>
</evidence>
<dbReference type="Pfam" id="PF00249">
    <property type="entry name" value="Myb_DNA-binding"/>
    <property type="match status" value="2"/>
</dbReference>
<evidence type="ECO:0000256" key="11">
    <source>
        <dbReference type="ARBA" id="ARBA00078675"/>
    </source>
</evidence>
<proteinExistence type="predicted"/>
<evidence type="ECO:0000256" key="8">
    <source>
        <dbReference type="ARBA" id="ARBA00023163"/>
    </source>
</evidence>
<feature type="region of interest" description="Disordered" evidence="12">
    <location>
        <begin position="335"/>
        <end position="356"/>
    </location>
</feature>
<name>A0ABD0VGR8_DENTH</name>
<evidence type="ECO:0000313" key="16">
    <source>
        <dbReference type="Proteomes" id="UP001552299"/>
    </source>
</evidence>
<dbReference type="CDD" id="cd00167">
    <property type="entry name" value="SANT"/>
    <property type="match status" value="2"/>
</dbReference>
<evidence type="ECO:0000256" key="10">
    <source>
        <dbReference type="ARBA" id="ARBA00071221"/>
    </source>
</evidence>
<evidence type="ECO:0000313" key="15">
    <source>
        <dbReference type="EMBL" id="KAL0924063.1"/>
    </source>
</evidence>
<dbReference type="GO" id="GO:0005634">
    <property type="term" value="C:nucleus"/>
    <property type="evidence" value="ECO:0007669"/>
    <property type="project" value="UniProtKB-SubCell"/>
</dbReference>
<keyword evidence="7" id="KW-0010">Activator</keyword>
<dbReference type="SMART" id="SM00717">
    <property type="entry name" value="SANT"/>
    <property type="match status" value="2"/>
</dbReference>
<keyword evidence="5" id="KW-0287">Flowering</keyword>
<dbReference type="InterPro" id="IPR017930">
    <property type="entry name" value="Myb_dom"/>
</dbReference>
<feature type="compositionally biased region" description="Basic residues" evidence="12">
    <location>
        <begin position="1"/>
        <end position="18"/>
    </location>
</feature>
<dbReference type="PANTHER" id="PTHR47995">
    <property type="entry name" value="TRANSCRIPTION FACTOR MYB33-RELATED"/>
    <property type="match status" value="1"/>
</dbReference>
<dbReference type="GO" id="GO:0030154">
    <property type="term" value="P:cell differentiation"/>
    <property type="evidence" value="ECO:0007669"/>
    <property type="project" value="UniProtKB-KW"/>
</dbReference>